<dbReference type="InterPro" id="IPR019758">
    <property type="entry name" value="Pept_S26A_signal_pept_1_CS"/>
</dbReference>
<dbReference type="PRINTS" id="PR00727">
    <property type="entry name" value="LEADERPTASE"/>
</dbReference>
<dbReference type="NCBIfam" id="TIGR02227">
    <property type="entry name" value="sigpep_I_bact"/>
    <property type="match status" value="2"/>
</dbReference>
<dbReference type="PANTHER" id="PTHR43390">
    <property type="entry name" value="SIGNAL PEPTIDASE I"/>
    <property type="match status" value="1"/>
</dbReference>
<keyword evidence="10" id="KW-1185">Reference proteome</keyword>
<protein>
    <recommendedName>
        <fullName evidence="4 7">Signal peptidase I</fullName>
        <ecNumber evidence="3 7">3.4.21.89</ecNumber>
    </recommendedName>
</protein>
<accession>A0A1H2C8W5</accession>
<feature type="active site" evidence="6">
    <location>
        <position position="52"/>
    </location>
</feature>
<feature type="active site" evidence="6">
    <location>
        <position position="143"/>
    </location>
</feature>
<reference evidence="9 10" key="1">
    <citation type="submission" date="2016-10" db="EMBL/GenBank/DDBJ databases">
        <authorList>
            <person name="de Groot N.N."/>
        </authorList>
    </citation>
    <scope>NUCLEOTIDE SEQUENCE [LARGE SCALE GENOMIC DNA]</scope>
    <source>
        <strain evidence="9 10">MP1X4</strain>
    </source>
</reference>
<dbReference type="OrthoDB" id="9802919at2"/>
<dbReference type="AlphaFoldDB" id="A0A1H2C8W5"/>
<organism evidence="9 10">
    <name type="scientific">Mucilaginibacter mallensis</name>
    <dbReference type="NCBI Taxonomy" id="652787"/>
    <lineage>
        <taxon>Bacteria</taxon>
        <taxon>Pseudomonadati</taxon>
        <taxon>Bacteroidota</taxon>
        <taxon>Sphingobacteriia</taxon>
        <taxon>Sphingobacteriales</taxon>
        <taxon>Sphingobacteriaceae</taxon>
        <taxon>Mucilaginibacter</taxon>
    </lineage>
</organism>
<evidence type="ECO:0000256" key="4">
    <source>
        <dbReference type="ARBA" id="ARBA00019232"/>
    </source>
</evidence>
<dbReference type="InterPro" id="IPR019533">
    <property type="entry name" value="Peptidase_S26"/>
</dbReference>
<feature type="domain" description="Peptidase S26" evidence="8">
    <location>
        <begin position="309"/>
        <end position="346"/>
    </location>
</feature>
<dbReference type="GO" id="GO:0009003">
    <property type="term" value="F:signal peptidase activity"/>
    <property type="evidence" value="ECO:0007669"/>
    <property type="project" value="UniProtKB-EC"/>
</dbReference>
<sequence>MNWKFWRRKSKPKTRKRKSGKREWVDAIIFALIAALIIRVFFMEAFVIPSGSMEGTLLVGDYLFVSKVSYGARTPITPVSYPFAQHTMPLLGTKAYWSGLQLPYYRLPGLGHVKRGDVIVFNYPMDIDSPLCRPIDKQENYIKRCEGIAGDTLSILNAQVYINNKPEPNPVNYQPSYLVHTEVTGIDPKVIKELGITIRQQITPEDIELLMTPQAAEHLKGNPIVKSIHQYYQLRGVYDPDIFPHDPRLRWNVDNYGPIIIPKKGWTVKLDSMNFPVYRRAIQIYENNKVELIGNDILINGKKTDTYTFKMDYYWMMGDNRHNSEDSRFWGFVPEDHIVGKALFTWMSVDSSKSFLQNIRWNRIFRGIN</sequence>
<evidence type="ECO:0000256" key="3">
    <source>
        <dbReference type="ARBA" id="ARBA00013208"/>
    </source>
</evidence>
<dbReference type="EC" id="3.4.21.89" evidence="3 7"/>
<evidence type="ECO:0000256" key="6">
    <source>
        <dbReference type="PIRSR" id="PIRSR600223-1"/>
    </source>
</evidence>
<dbReference type="Pfam" id="PF10502">
    <property type="entry name" value="Peptidase_S26"/>
    <property type="match status" value="2"/>
</dbReference>
<proteinExistence type="inferred from homology"/>
<dbReference type="GO" id="GO:0004252">
    <property type="term" value="F:serine-type endopeptidase activity"/>
    <property type="evidence" value="ECO:0007669"/>
    <property type="project" value="InterPro"/>
</dbReference>
<name>A0A1H2C8W5_MUCMA</name>
<evidence type="ECO:0000256" key="1">
    <source>
        <dbReference type="ARBA" id="ARBA00000677"/>
    </source>
</evidence>
<evidence type="ECO:0000256" key="2">
    <source>
        <dbReference type="ARBA" id="ARBA00009370"/>
    </source>
</evidence>
<dbReference type="SUPFAM" id="SSF51306">
    <property type="entry name" value="LexA/Signal peptidase"/>
    <property type="match status" value="1"/>
</dbReference>
<dbReference type="Gene3D" id="2.10.109.10">
    <property type="entry name" value="Umud Fragment, subunit A"/>
    <property type="match status" value="1"/>
</dbReference>
<dbReference type="InterPro" id="IPR000223">
    <property type="entry name" value="Pept_S26A_signal_pept_1"/>
</dbReference>
<evidence type="ECO:0000313" key="10">
    <source>
        <dbReference type="Proteomes" id="UP000199679"/>
    </source>
</evidence>
<dbReference type="GO" id="GO:0016020">
    <property type="term" value="C:membrane"/>
    <property type="evidence" value="ECO:0007669"/>
    <property type="project" value="UniProtKB-SubCell"/>
</dbReference>
<keyword evidence="5 7" id="KW-0378">Hydrolase</keyword>
<dbReference type="RefSeq" id="WP_091379138.1">
    <property type="nucleotide sequence ID" value="NZ_LT629740.1"/>
</dbReference>
<dbReference type="PANTHER" id="PTHR43390:SF1">
    <property type="entry name" value="CHLOROPLAST PROCESSING PEPTIDASE"/>
    <property type="match status" value="1"/>
</dbReference>
<dbReference type="InterPro" id="IPR036286">
    <property type="entry name" value="LexA/Signal_pep-like_sf"/>
</dbReference>
<comment type="similarity">
    <text evidence="2 7">Belongs to the peptidase S26 family.</text>
</comment>
<feature type="domain" description="Peptidase S26" evidence="8">
    <location>
        <begin position="22"/>
        <end position="174"/>
    </location>
</feature>
<dbReference type="Proteomes" id="UP000199679">
    <property type="component" value="Chromosome I"/>
</dbReference>
<dbReference type="EMBL" id="LT629740">
    <property type="protein sequence ID" value="SDT66831.1"/>
    <property type="molecule type" value="Genomic_DNA"/>
</dbReference>
<dbReference type="CDD" id="cd06530">
    <property type="entry name" value="S26_SPase_I"/>
    <property type="match status" value="2"/>
</dbReference>
<dbReference type="GO" id="GO:0006465">
    <property type="term" value="P:signal peptide processing"/>
    <property type="evidence" value="ECO:0007669"/>
    <property type="project" value="InterPro"/>
</dbReference>
<keyword evidence="7" id="KW-0645">Protease</keyword>
<evidence type="ECO:0000259" key="8">
    <source>
        <dbReference type="Pfam" id="PF10502"/>
    </source>
</evidence>
<evidence type="ECO:0000313" key="9">
    <source>
        <dbReference type="EMBL" id="SDT66831.1"/>
    </source>
</evidence>
<evidence type="ECO:0000256" key="7">
    <source>
        <dbReference type="RuleBase" id="RU362042"/>
    </source>
</evidence>
<evidence type="ECO:0000256" key="5">
    <source>
        <dbReference type="ARBA" id="ARBA00022801"/>
    </source>
</evidence>
<gene>
    <name evidence="9" type="ORF">SAMN05216490_4736</name>
</gene>
<dbReference type="STRING" id="652787.SAMN05216490_4736"/>
<comment type="subcellular location">
    <subcellularLocation>
        <location evidence="7">Membrane</location>
        <topology evidence="7">Single-pass type II membrane protein</topology>
    </subcellularLocation>
</comment>
<comment type="catalytic activity">
    <reaction evidence="1 7">
        <text>Cleavage of hydrophobic, N-terminal signal or leader sequences from secreted and periplasmic proteins.</text>
        <dbReference type="EC" id="3.4.21.89"/>
    </reaction>
</comment>
<dbReference type="PROSITE" id="PS00761">
    <property type="entry name" value="SPASE_I_3"/>
    <property type="match status" value="1"/>
</dbReference>